<organism evidence="1 2">
    <name type="scientific">Arachis hypogaea</name>
    <name type="common">Peanut</name>
    <dbReference type="NCBI Taxonomy" id="3818"/>
    <lineage>
        <taxon>Eukaryota</taxon>
        <taxon>Viridiplantae</taxon>
        <taxon>Streptophyta</taxon>
        <taxon>Embryophyta</taxon>
        <taxon>Tracheophyta</taxon>
        <taxon>Spermatophyta</taxon>
        <taxon>Magnoliopsida</taxon>
        <taxon>eudicotyledons</taxon>
        <taxon>Gunneridae</taxon>
        <taxon>Pentapetalae</taxon>
        <taxon>rosids</taxon>
        <taxon>fabids</taxon>
        <taxon>Fabales</taxon>
        <taxon>Fabaceae</taxon>
        <taxon>Papilionoideae</taxon>
        <taxon>50 kb inversion clade</taxon>
        <taxon>dalbergioids sensu lato</taxon>
        <taxon>Dalbergieae</taxon>
        <taxon>Pterocarpus clade</taxon>
        <taxon>Arachis</taxon>
    </lineage>
</organism>
<dbReference type="Proteomes" id="UP000289738">
    <property type="component" value="Chromosome A07"/>
</dbReference>
<comment type="caution">
    <text evidence="1">The sequence shown here is derived from an EMBL/GenBank/DDBJ whole genome shotgun (WGS) entry which is preliminary data.</text>
</comment>
<gene>
    <name evidence="1" type="ORF">Ahy_A07g033238</name>
</gene>
<sequence>MEAVKGFSPKLICDVILHHLSSGVFLKCGLLECYTQMWNRRYRNRTVRFLEVHKSDPGCRRRPWGDLVVLTGWRRWGRSMDFLSFCRILFKGLKGDSASSCSQGPT</sequence>
<proteinExistence type="predicted"/>
<accession>A0A445C8N7</accession>
<reference evidence="1 2" key="1">
    <citation type="submission" date="2019-01" db="EMBL/GenBank/DDBJ databases">
        <title>Sequencing of cultivated peanut Arachis hypogaea provides insights into genome evolution and oil improvement.</title>
        <authorList>
            <person name="Chen X."/>
        </authorList>
    </citation>
    <scope>NUCLEOTIDE SEQUENCE [LARGE SCALE GENOMIC DNA]</scope>
    <source>
        <strain evidence="2">cv. Fuhuasheng</strain>
        <tissue evidence="1">Leaves</tissue>
    </source>
</reference>
<dbReference type="EMBL" id="SDMP01000007">
    <property type="protein sequence ID" value="RYR47295.1"/>
    <property type="molecule type" value="Genomic_DNA"/>
</dbReference>
<keyword evidence="2" id="KW-1185">Reference proteome</keyword>
<evidence type="ECO:0000313" key="1">
    <source>
        <dbReference type="EMBL" id="RYR47295.1"/>
    </source>
</evidence>
<protein>
    <submittedName>
        <fullName evidence="1">Uncharacterized protein</fullName>
    </submittedName>
</protein>
<evidence type="ECO:0000313" key="2">
    <source>
        <dbReference type="Proteomes" id="UP000289738"/>
    </source>
</evidence>
<name>A0A445C8N7_ARAHY</name>
<dbReference type="AlphaFoldDB" id="A0A445C8N7"/>